<dbReference type="InterPro" id="IPR004089">
    <property type="entry name" value="MCPsignal_dom"/>
</dbReference>
<comment type="caution">
    <text evidence="5">The sequence shown here is derived from an EMBL/GenBank/DDBJ whole genome shotgun (WGS) entry which is preliminary data.</text>
</comment>
<dbReference type="CDD" id="cd00130">
    <property type="entry name" value="PAS"/>
    <property type="match status" value="1"/>
</dbReference>
<dbReference type="PANTHER" id="PTHR43531">
    <property type="entry name" value="PROTEIN ICFG"/>
    <property type="match status" value="1"/>
</dbReference>
<accession>A0ABT9AS40</accession>
<dbReference type="Gene3D" id="3.30.450.20">
    <property type="entry name" value="PAS domain"/>
    <property type="match status" value="1"/>
</dbReference>
<protein>
    <submittedName>
        <fullName evidence="5">Methyl-accepting chemotaxis protein</fullName>
    </submittedName>
</protein>
<dbReference type="SMART" id="SM00086">
    <property type="entry name" value="PAC"/>
    <property type="match status" value="1"/>
</dbReference>
<dbReference type="Gene3D" id="1.10.287.950">
    <property type="entry name" value="Methyl-accepting chemotaxis protein"/>
    <property type="match status" value="1"/>
</dbReference>
<dbReference type="NCBIfam" id="TIGR00229">
    <property type="entry name" value="sensory_box"/>
    <property type="match status" value="1"/>
</dbReference>
<dbReference type="InterPro" id="IPR001610">
    <property type="entry name" value="PAC"/>
</dbReference>
<evidence type="ECO:0000256" key="2">
    <source>
        <dbReference type="PROSITE-ProRule" id="PRU00284"/>
    </source>
</evidence>
<dbReference type="InterPro" id="IPR051310">
    <property type="entry name" value="MCP_chemotaxis"/>
</dbReference>
<keyword evidence="3" id="KW-0472">Membrane</keyword>
<proteinExistence type="inferred from homology"/>
<gene>
    <name evidence="5" type="ORF">Q5E86_09870</name>
</gene>
<dbReference type="Pfam" id="PF00015">
    <property type="entry name" value="MCPsignal"/>
    <property type="match status" value="1"/>
</dbReference>
<evidence type="ECO:0000313" key="6">
    <source>
        <dbReference type="Proteomes" id="UP001176478"/>
    </source>
</evidence>
<dbReference type="Pfam" id="PF08447">
    <property type="entry name" value="PAS_3"/>
    <property type="match status" value="1"/>
</dbReference>
<keyword evidence="3" id="KW-0812">Transmembrane</keyword>
<keyword evidence="2" id="KW-0807">Transducer</keyword>
<sequence>MSRTPYITQNEHMLDENITLMTTSDLQGNIVSANDFFVQVSGYELDELLTRPHNIIRHPDMPKEAFADMWATLKKGEPWTGIVKNRRKNGDHYWVRANIVPIKRQGKITGYMSIRTRATRQEIATVEPLYAAMNRNKCQRKIVKGLVLSKKMPFHFSTFSTRWRIRLTMSLLLIFWLVMASLAGLQALPFTIASACTLITLIIGNIAFERMLAKPLENIATQALSIARGERHSIHHMQRTDEIGLILRSIGQLGLICRWLIKDVSAQVDSVRKGSESLVSDCHELDTHTQQTVGYMQQTVATMNQMAVSVKMNADNTVQVDQLSNATSETAVSGGAMMEAVVDTMDEIVRSTSKINSITDVIKDIAFQTNILALNAAVEAARAGEQGKGFAVVANEVRSLASRSASAVNDIRELINDCEKKVNSGKEQVHTAGDTMKDIVDQIQNVTQLITHISQATSEQAAGIADITQAVSELETITQQSTLLVEQSTETSNMVKGRSIRLEEAVTVLHWYLRDNKWAAQQP</sequence>
<keyword evidence="3" id="KW-1133">Transmembrane helix</keyword>
<dbReference type="Proteomes" id="UP001176478">
    <property type="component" value="Unassembled WGS sequence"/>
</dbReference>
<feature type="domain" description="Methyl-accepting transducer" evidence="4">
    <location>
        <begin position="267"/>
        <end position="496"/>
    </location>
</feature>
<evidence type="ECO:0000256" key="1">
    <source>
        <dbReference type="ARBA" id="ARBA00029447"/>
    </source>
</evidence>
<keyword evidence="6" id="KW-1185">Reference proteome</keyword>
<feature type="transmembrane region" description="Helical" evidence="3">
    <location>
        <begin position="165"/>
        <end position="184"/>
    </location>
</feature>
<organism evidence="5 6">
    <name type="scientific">Providencia huashanensis</name>
    <dbReference type="NCBI Taxonomy" id="3037798"/>
    <lineage>
        <taxon>Bacteria</taxon>
        <taxon>Pseudomonadati</taxon>
        <taxon>Pseudomonadota</taxon>
        <taxon>Gammaproteobacteria</taxon>
        <taxon>Enterobacterales</taxon>
        <taxon>Morganellaceae</taxon>
        <taxon>Providencia</taxon>
    </lineage>
</organism>
<dbReference type="PANTHER" id="PTHR43531:SF7">
    <property type="entry name" value="AEROTAXIS RECEPTOR"/>
    <property type="match status" value="1"/>
</dbReference>
<reference evidence="5" key="1">
    <citation type="submission" date="2023-07" db="EMBL/GenBank/DDBJ databases">
        <authorList>
            <person name="Yang W."/>
            <person name="Chen J."/>
            <person name="Ji P."/>
            <person name="Hu F."/>
        </authorList>
    </citation>
    <scope>NUCLEOTIDE SEQUENCE</scope>
    <source>
        <strain evidence="5">CRE-138-0111</strain>
    </source>
</reference>
<comment type="similarity">
    <text evidence="1">Belongs to the methyl-accepting chemotaxis (MCP) protein family.</text>
</comment>
<dbReference type="CDD" id="cd11386">
    <property type="entry name" value="MCP_signal"/>
    <property type="match status" value="1"/>
</dbReference>
<dbReference type="InterPro" id="IPR000014">
    <property type="entry name" value="PAS"/>
</dbReference>
<dbReference type="SUPFAM" id="SSF58104">
    <property type="entry name" value="Methyl-accepting chemotaxis protein (MCP) signaling domain"/>
    <property type="match status" value="1"/>
</dbReference>
<dbReference type="InterPro" id="IPR013655">
    <property type="entry name" value="PAS_fold_3"/>
</dbReference>
<dbReference type="InterPro" id="IPR035965">
    <property type="entry name" value="PAS-like_dom_sf"/>
</dbReference>
<evidence type="ECO:0000259" key="4">
    <source>
        <dbReference type="PROSITE" id="PS50111"/>
    </source>
</evidence>
<dbReference type="EMBL" id="JAUQTG010000004">
    <property type="protein sequence ID" value="MDO7856657.1"/>
    <property type="molecule type" value="Genomic_DNA"/>
</dbReference>
<dbReference type="SMART" id="SM00283">
    <property type="entry name" value="MA"/>
    <property type="match status" value="1"/>
</dbReference>
<reference evidence="5" key="2">
    <citation type="journal article" date="2024" name="Int. J. Antimicrob. Agents">
        <title>Identification of a novel Providencia species showing multi-drug-resistant in three patients with hospital-acquired infection.</title>
        <authorList>
            <person name="Yang W."/>
            <person name="Chen J."/>
            <person name="Yang F."/>
            <person name="Ji P."/>
            <person name="Shen S."/>
            <person name="Yin D."/>
            <person name="Hu F."/>
        </authorList>
    </citation>
    <scope>NUCLEOTIDE SEQUENCE</scope>
    <source>
        <strain evidence="5">CRE-138-0111</strain>
    </source>
</reference>
<evidence type="ECO:0000256" key="3">
    <source>
        <dbReference type="SAM" id="Phobius"/>
    </source>
</evidence>
<evidence type="ECO:0000313" key="5">
    <source>
        <dbReference type="EMBL" id="MDO7856657.1"/>
    </source>
</evidence>
<dbReference type="PROSITE" id="PS50111">
    <property type="entry name" value="CHEMOTAXIS_TRANSDUC_2"/>
    <property type="match status" value="1"/>
</dbReference>
<name>A0ABT9AS40_9GAMM</name>
<dbReference type="SUPFAM" id="SSF55785">
    <property type="entry name" value="PYP-like sensor domain (PAS domain)"/>
    <property type="match status" value="1"/>
</dbReference>